<sequence>MICASSKHLSSFTLLKEELAPWSHSPVQGCAIKAVITNYIRLRCDTEFNQFYQNTVEKATDLTDELVFPRQSRLPAKYDDGTLTITIAVYKNIIDTSSNQVLDLLVNELSRCFDQSTFNTLEESETLLVDSCNGITVQQSSSL</sequence>
<evidence type="ECO:0000313" key="1">
    <source>
        <dbReference type="EnsemblMetazoa" id="Aqu2.1.35426_001"/>
    </source>
</evidence>
<protein>
    <submittedName>
        <fullName evidence="1">Uncharacterized protein</fullName>
    </submittedName>
</protein>
<proteinExistence type="predicted"/>
<organism evidence="1">
    <name type="scientific">Amphimedon queenslandica</name>
    <name type="common">Sponge</name>
    <dbReference type="NCBI Taxonomy" id="400682"/>
    <lineage>
        <taxon>Eukaryota</taxon>
        <taxon>Metazoa</taxon>
        <taxon>Porifera</taxon>
        <taxon>Demospongiae</taxon>
        <taxon>Heteroscleromorpha</taxon>
        <taxon>Haplosclerida</taxon>
        <taxon>Niphatidae</taxon>
        <taxon>Amphimedon</taxon>
    </lineage>
</organism>
<name>A0A1X7V617_AMPQE</name>
<dbReference type="EnsemblMetazoa" id="Aqu2.1.35426_001">
    <property type="protein sequence ID" value="Aqu2.1.35426_001"/>
    <property type="gene ID" value="Aqu2.1.35426"/>
</dbReference>
<accession>A0A1X7V617</accession>
<dbReference type="InParanoid" id="A0A1X7V617"/>
<dbReference type="AlphaFoldDB" id="A0A1X7V617"/>
<reference evidence="1" key="1">
    <citation type="submission" date="2017-05" db="UniProtKB">
        <authorList>
            <consortium name="EnsemblMetazoa"/>
        </authorList>
    </citation>
    <scope>IDENTIFICATION</scope>
</reference>